<evidence type="ECO:0000256" key="15">
    <source>
        <dbReference type="SAM" id="Coils"/>
    </source>
</evidence>
<dbReference type="GO" id="GO:0003964">
    <property type="term" value="F:RNA-directed DNA polymerase activity"/>
    <property type="evidence" value="ECO:0007669"/>
    <property type="project" value="UniProtKB-KW"/>
</dbReference>
<proteinExistence type="predicted"/>
<dbReference type="PANTHER" id="PTHR37984:SF5">
    <property type="entry name" value="PROTEIN NYNRIN-LIKE"/>
    <property type="match status" value="1"/>
</dbReference>
<dbReference type="InterPro" id="IPR043502">
    <property type="entry name" value="DNA/RNA_pol_sf"/>
</dbReference>
<dbReference type="SUPFAM" id="SSF53098">
    <property type="entry name" value="Ribonuclease H-like"/>
    <property type="match status" value="1"/>
</dbReference>
<dbReference type="GO" id="GO:0004519">
    <property type="term" value="F:endonuclease activity"/>
    <property type="evidence" value="ECO:0007669"/>
    <property type="project" value="UniProtKB-KW"/>
</dbReference>
<evidence type="ECO:0000313" key="18">
    <source>
        <dbReference type="EMBL" id="KAK8926033.1"/>
    </source>
</evidence>
<dbReference type="GO" id="GO:0003887">
    <property type="term" value="F:DNA-directed DNA polymerase activity"/>
    <property type="evidence" value="ECO:0007669"/>
    <property type="project" value="UniProtKB-KW"/>
</dbReference>
<keyword evidence="5" id="KW-0479">Metal-binding</keyword>
<dbReference type="InterPro" id="IPR000477">
    <property type="entry name" value="RT_dom"/>
</dbReference>
<keyword evidence="9" id="KW-0460">Magnesium</keyword>
<keyword evidence="1" id="KW-0645">Protease</keyword>
<dbReference type="InterPro" id="IPR050951">
    <property type="entry name" value="Retrovirus_Pol_polyprotein"/>
</dbReference>
<evidence type="ECO:0000259" key="16">
    <source>
        <dbReference type="PROSITE" id="PS50878"/>
    </source>
</evidence>
<feature type="coiled-coil region" evidence="15">
    <location>
        <begin position="858"/>
        <end position="885"/>
    </location>
</feature>
<keyword evidence="15" id="KW-0175">Coiled coil</keyword>
<dbReference type="Pfam" id="PF17921">
    <property type="entry name" value="Integrase_H2C2"/>
    <property type="match status" value="1"/>
</dbReference>
<keyword evidence="11" id="KW-0695">RNA-directed DNA polymerase</keyword>
<dbReference type="GO" id="GO:0006508">
    <property type="term" value="P:proteolysis"/>
    <property type="evidence" value="ECO:0007669"/>
    <property type="project" value="UniProtKB-KW"/>
</dbReference>
<dbReference type="GO" id="GO:0006310">
    <property type="term" value="P:DNA recombination"/>
    <property type="evidence" value="ECO:0007669"/>
    <property type="project" value="UniProtKB-KW"/>
</dbReference>
<evidence type="ECO:0000256" key="12">
    <source>
        <dbReference type="ARBA" id="ARBA00022932"/>
    </source>
</evidence>
<accession>A0AAP0B3G7</accession>
<dbReference type="InterPro" id="IPR036397">
    <property type="entry name" value="RNaseH_sf"/>
</dbReference>
<evidence type="ECO:0008006" key="20">
    <source>
        <dbReference type="Google" id="ProtNLM"/>
    </source>
</evidence>
<keyword evidence="19" id="KW-1185">Reference proteome</keyword>
<dbReference type="FunFam" id="3.30.70.270:FF:000020">
    <property type="entry name" value="Transposon Tf2-6 polyprotein-like Protein"/>
    <property type="match status" value="1"/>
</dbReference>
<keyword evidence="4" id="KW-0540">Nuclease</keyword>
<keyword evidence="10" id="KW-0229">DNA integration</keyword>
<reference evidence="18 19" key="1">
    <citation type="journal article" date="2022" name="Nat. Plants">
        <title>Genomes of leafy and leafless Platanthera orchids illuminate the evolution of mycoheterotrophy.</title>
        <authorList>
            <person name="Li M.H."/>
            <person name="Liu K.W."/>
            <person name="Li Z."/>
            <person name="Lu H.C."/>
            <person name="Ye Q.L."/>
            <person name="Zhang D."/>
            <person name="Wang J.Y."/>
            <person name="Li Y.F."/>
            <person name="Zhong Z.M."/>
            <person name="Liu X."/>
            <person name="Yu X."/>
            <person name="Liu D.K."/>
            <person name="Tu X.D."/>
            <person name="Liu B."/>
            <person name="Hao Y."/>
            <person name="Liao X.Y."/>
            <person name="Jiang Y.T."/>
            <person name="Sun W.H."/>
            <person name="Chen J."/>
            <person name="Chen Y.Q."/>
            <person name="Ai Y."/>
            <person name="Zhai J.W."/>
            <person name="Wu S.S."/>
            <person name="Zhou Z."/>
            <person name="Hsiao Y.Y."/>
            <person name="Wu W.L."/>
            <person name="Chen Y.Y."/>
            <person name="Lin Y.F."/>
            <person name="Hsu J.L."/>
            <person name="Li C.Y."/>
            <person name="Wang Z.W."/>
            <person name="Zhao X."/>
            <person name="Zhong W.Y."/>
            <person name="Ma X.K."/>
            <person name="Ma L."/>
            <person name="Huang J."/>
            <person name="Chen G.Z."/>
            <person name="Huang M.Z."/>
            <person name="Huang L."/>
            <person name="Peng D.H."/>
            <person name="Luo Y.B."/>
            <person name="Zou S.Q."/>
            <person name="Chen S.P."/>
            <person name="Lan S."/>
            <person name="Tsai W.C."/>
            <person name="Van de Peer Y."/>
            <person name="Liu Z.J."/>
        </authorList>
    </citation>
    <scope>NUCLEOTIDE SEQUENCE [LARGE SCALE GENOMIC DNA]</scope>
    <source>
        <strain evidence="18">Lor287</strain>
    </source>
</reference>
<feature type="domain" description="Integrase catalytic" evidence="17">
    <location>
        <begin position="674"/>
        <end position="837"/>
    </location>
</feature>
<dbReference type="PANTHER" id="PTHR37984">
    <property type="entry name" value="PROTEIN CBG26694"/>
    <property type="match status" value="1"/>
</dbReference>
<evidence type="ECO:0000256" key="6">
    <source>
        <dbReference type="ARBA" id="ARBA00022750"/>
    </source>
</evidence>
<comment type="caution">
    <text evidence="18">The sequence shown here is derived from an EMBL/GenBank/DDBJ whole genome shotgun (WGS) entry which is preliminary data.</text>
</comment>
<keyword evidence="7" id="KW-0255">Endonuclease</keyword>
<keyword evidence="2" id="KW-0808">Transferase</keyword>
<dbReference type="FunFam" id="3.30.420.10:FF:000032">
    <property type="entry name" value="Retrovirus-related Pol polyprotein from transposon 297-like Protein"/>
    <property type="match status" value="1"/>
</dbReference>
<dbReference type="Gene3D" id="3.30.420.10">
    <property type="entry name" value="Ribonuclease H-like superfamily/Ribonuclease H"/>
    <property type="match status" value="1"/>
</dbReference>
<dbReference type="Proteomes" id="UP001418222">
    <property type="component" value="Unassembled WGS sequence"/>
</dbReference>
<dbReference type="InterPro" id="IPR012337">
    <property type="entry name" value="RNaseH-like_sf"/>
</dbReference>
<dbReference type="CDD" id="cd01647">
    <property type="entry name" value="RT_LTR"/>
    <property type="match status" value="1"/>
</dbReference>
<evidence type="ECO:0000256" key="2">
    <source>
        <dbReference type="ARBA" id="ARBA00022679"/>
    </source>
</evidence>
<dbReference type="GO" id="GO:0046872">
    <property type="term" value="F:metal ion binding"/>
    <property type="evidence" value="ECO:0007669"/>
    <property type="project" value="UniProtKB-KW"/>
</dbReference>
<dbReference type="InterPro" id="IPR001584">
    <property type="entry name" value="Integrase_cat-core"/>
</dbReference>
<dbReference type="Gene3D" id="3.10.10.10">
    <property type="entry name" value="HIV Type 1 Reverse Transcriptase, subunit A, domain 1"/>
    <property type="match status" value="1"/>
</dbReference>
<evidence type="ECO:0000256" key="7">
    <source>
        <dbReference type="ARBA" id="ARBA00022759"/>
    </source>
</evidence>
<dbReference type="EMBL" id="JBBWWQ010000016">
    <property type="protein sequence ID" value="KAK8926033.1"/>
    <property type="molecule type" value="Genomic_DNA"/>
</dbReference>
<evidence type="ECO:0000256" key="11">
    <source>
        <dbReference type="ARBA" id="ARBA00022918"/>
    </source>
</evidence>
<dbReference type="Gene3D" id="1.10.340.70">
    <property type="match status" value="1"/>
</dbReference>
<organism evidence="18 19">
    <name type="scientific">Platanthera zijinensis</name>
    <dbReference type="NCBI Taxonomy" id="2320716"/>
    <lineage>
        <taxon>Eukaryota</taxon>
        <taxon>Viridiplantae</taxon>
        <taxon>Streptophyta</taxon>
        <taxon>Embryophyta</taxon>
        <taxon>Tracheophyta</taxon>
        <taxon>Spermatophyta</taxon>
        <taxon>Magnoliopsida</taxon>
        <taxon>Liliopsida</taxon>
        <taxon>Asparagales</taxon>
        <taxon>Orchidaceae</taxon>
        <taxon>Orchidoideae</taxon>
        <taxon>Orchideae</taxon>
        <taxon>Orchidinae</taxon>
        <taxon>Platanthera</taxon>
    </lineage>
</organism>
<gene>
    <name evidence="18" type="ORF">KSP39_PZI018805</name>
</gene>
<protein>
    <recommendedName>
        <fullName evidence="20">Reverse transcriptase</fullName>
    </recommendedName>
</protein>
<evidence type="ECO:0000259" key="17">
    <source>
        <dbReference type="PROSITE" id="PS50994"/>
    </source>
</evidence>
<dbReference type="InterPro" id="IPR041588">
    <property type="entry name" value="Integrase_H2C2"/>
</dbReference>
<dbReference type="GO" id="GO:0004190">
    <property type="term" value="F:aspartic-type endopeptidase activity"/>
    <property type="evidence" value="ECO:0007669"/>
    <property type="project" value="UniProtKB-KW"/>
</dbReference>
<sequence length="1031" mass="119034">MDWLSKYDAVIQCKAKRLDFRMDNGQPMSVYGFQDRVSPIISAVRAITSGCEAFLVSISALETAFVIPRLEDVSVVREFPDVFPDSLPGLPPEREIEFVIDLEPGTRPIAKAPYRMAPRELDELRTQLDELLRCGFIRPSSSPWGAPVLFVKKKDGSMRLCINYRELNKVTVKNRYPLPRIDDLFDQLRGSSVFSKIDLRSGYHQLRIREEDIPRTAFRSRHGHYEFLVMSFGLTNAPSAFMDLMNRVFKDFLDRFVIVFIDDVLVYSRNVEEHTQHLRLVLSTLREHKLYAKLSKCEFWLPQVSFLGHVVSKDGISVDPTKISAVMEWERPSTPKEIRSFLGLAGYYRRFVEGFSVLSAPLTRLTQKNTAFIWSDKCEEAFQELKKRLCTAPILTLPTEGVEYAVYVDASHIGLGCVLMQDGKVIAYGSRQLKIHERNYPTHDLEFAAVIYALKLWRHLLYGALCKIYTDHKSLKYVFTQKELNLRQRRWLEYVADYEVEILYHPGKANVVADALSRKTAKIFNLSVQSLVEEFLLMNIEIGSSSTPASLETEAPSWISLTRVHQKDDPELLHLWNRTEKGELPDFSLDELGTLKYRGRFCIPDMGDIRAKICKEAHGSSISYHPGSTKMYKDLKQIVWWVGMKGDIAKFVSECFTCQRVKADHRRPGGKLTPLDIPSWKWESISMDFITGLPKSPRGHDSVWVIVDRLTKCAHFVPFKIGYSMKKIAELYVEEVIRLHGVPVSIVSDRDSRFTSRFWKSLQEGLGTDLRYSTAYHPQTNGQTERVNQIVEDMIRCYILDHGGAWDESLRLMEFAYNNSYQKSLQMAPFEALYGRRCRTPLFWAEVGERPLLGPEALEEMNCAVTHIREKLRVAQERYEKYANRRRVELEFAVGDLVFLKVSPMPGVKRFGRNHKLDPRYVGPFQILERIGVSAYRLDLPVNFPGVHEVFHVSQLRKCVRSNRQILSSVPQIQPNLSYVEEPVRVLESQERVLRRKTIPMVKILWRNQDVESATWELESAMRESHPRLFA</sequence>
<keyword evidence="12" id="KW-0239">DNA-directed DNA polymerase</keyword>
<evidence type="ECO:0000313" key="19">
    <source>
        <dbReference type="Proteomes" id="UP001418222"/>
    </source>
</evidence>
<dbReference type="SUPFAM" id="SSF56672">
    <property type="entry name" value="DNA/RNA polymerases"/>
    <property type="match status" value="1"/>
</dbReference>
<evidence type="ECO:0000256" key="3">
    <source>
        <dbReference type="ARBA" id="ARBA00022695"/>
    </source>
</evidence>
<dbReference type="InterPro" id="IPR041373">
    <property type="entry name" value="RT_RNaseH"/>
</dbReference>
<evidence type="ECO:0000256" key="9">
    <source>
        <dbReference type="ARBA" id="ARBA00022842"/>
    </source>
</evidence>
<evidence type="ECO:0000256" key="8">
    <source>
        <dbReference type="ARBA" id="ARBA00022801"/>
    </source>
</evidence>
<keyword evidence="14" id="KW-0233">DNA recombination</keyword>
<feature type="domain" description="Reverse transcriptase" evidence="16">
    <location>
        <begin position="132"/>
        <end position="311"/>
    </location>
</feature>
<keyword evidence="8" id="KW-0378">Hydrolase</keyword>
<dbReference type="Gene3D" id="3.30.70.270">
    <property type="match status" value="2"/>
</dbReference>
<evidence type="ECO:0000256" key="13">
    <source>
        <dbReference type="ARBA" id="ARBA00023125"/>
    </source>
</evidence>
<dbReference type="PROSITE" id="PS50878">
    <property type="entry name" value="RT_POL"/>
    <property type="match status" value="1"/>
</dbReference>
<dbReference type="GO" id="GO:0015074">
    <property type="term" value="P:DNA integration"/>
    <property type="evidence" value="ECO:0007669"/>
    <property type="project" value="UniProtKB-KW"/>
</dbReference>
<dbReference type="AlphaFoldDB" id="A0AAP0B3G7"/>
<dbReference type="Pfam" id="PF00078">
    <property type="entry name" value="RVT_1"/>
    <property type="match status" value="1"/>
</dbReference>
<evidence type="ECO:0000256" key="10">
    <source>
        <dbReference type="ARBA" id="ARBA00022908"/>
    </source>
</evidence>
<dbReference type="GO" id="GO:0003677">
    <property type="term" value="F:DNA binding"/>
    <property type="evidence" value="ECO:0007669"/>
    <property type="project" value="UniProtKB-KW"/>
</dbReference>
<dbReference type="CDD" id="cd09274">
    <property type="entry name" value="RNase_HI_RT_Ty3"/>
    <property type="match status" value="1"/>
</dbReference>
<evidence type="ECO:0000256" key="1">
    <source>
        <dbReference type="ARBA" id="ARBA00022670"/>
    </source>
</evidence>
<dbReference type="Pfam" id="PF17917">
    <property type="entry name" value="RT_RNaseH"/>
    <property type="match status" value="1"/>
</dbReference>
<dbReference type="InterPro" id="IPR056924">
    <property type="entry name" value="SH3_Tf2-1"/>
</dbReference>
<dbReference type="Pfam" id="PF24626">
    <property type="entry name" value="SH3_Tf2-1"/>
    <property type="match status" value="1"/>
</dbReference>
<keyword evidence="3" id="KW-0548">Nucleotidyltransferase</keyword>
<name>A0AAP0B3G7_9ASPA</name>
<evidence type="ECO:0000256" key="14">
    <source>
        <dbReference type="ARBA" id="ARBA00023172"/>
    </source>
</evidence>
<dbReference type="PROSITE" id="PS50994">
    <property type="entry name" value="INTEGRASE"/>
    <property type="match status" value="1"/>
</dbReference>
<dbReference type="InterPro" id="IPR043128">
    <property type="entry name" value="Rev_trsase/Diguanyl_cyclase"/>
</dbReference>
<keyword evidence="13" id="KW-0238">DNA-binding</keyword>
<evidence type="ECO:0000256" key="4">
    <source>
        <dbReference type="ARBA" id="ARBA00022722"/>
    </source>
</evidence>
<keyword evidence="6" id="KW-0064">Aspartyl protease</keyword>
<evidence type="ECO:0000256" key="5">
    <source>
        <dbReference type="ARBA" id="ARBA00022723"/>
    </source>
</evidence>